<feature type="domain" description="EF-hand" evidence="2">
    <location>
        <begin position="1"/>
        <end position="24"/>
    </location>
</feature>
<dbReference type="SMART" id="SM00054">
    <property type="entry name" value="EFh"/>
    <property type="match status" value="1"/>
</dbReference>
<reference evidence="3 4" key="1">
    <citation type="submission" date="2023-05" db="EMBL/GenBank/DDBJ databases">
        <title>A 100% complete, gapless, phased diploid assembly of the Scenedesmus obliquus UTEX 3031 genome.</title>
        <authorList>
            <person name="Biondi T.C."/>
            <person name="Hanschen E.R."/>
            <person name="Kwon T."/>
            <person name="Eng W."/>
            <person name="Kruse C.P.S."/>
            <person name="Koehler S.I."/>
            <person name="Kunde Y."/>
            <person name="Gleasner C.D."/>
            <person name="You Mak K.T."/>
            <person name="Polle J."/>
            <person name="Hovde B.T."/>
            <person name="Starkenburg S.R."/>
        </authorList>
    </citation>
    <scope>NUCLEOTIDE SEQUENCE [LARGE SCALE GENOMIC DNA]</scope>
    <source>
        <strain evidence="3 4">DOE0152z</strain>
    </source>
</reference>
<dbReference type="InterPro" id="IPR018247">
    <property type="entry name" value="EF_Hand_1_Ca_BS"/>
</dbReference>
<dbReference type="PROSITE" id="PS50222">
    <property type="entry name" value="EF_HAND_2"/>
    <property type="match status" value="2"/>
</dbReference>
<gene>
    <name evidence="3" type="ORF">OEZ85_011608</name>
</gene>
<name>A0ABY8TR87_TETOB</name>
<evidence type="ECO:0000313" key="3">
    <source>
        <dbReference type="EMBL" id="WIA11495.1"/>
    </source>
</evidence>
<dbReference type="EMBL" id="CP126210">
    <property type="protein sequence ID" value="WIA11495.1"/>
    <property type="molecule type" value="Genomic_DNA"/>
</dbReference>
<protein>
    <recommendedName>
        <fullName evidence="2">EF-hand domain-containing protein</fullName>
    </recommendedName>
</protein>
<proteinExistence type="predicted"/>
<dbReference type="Gene3D" id="1.10.238.10">
    <property type="entry name" value="EF-hand"/>
    <property type="match status" value="1"/>
</dbReference>
<dbReference type="InterPro" id="IPR002048">
    <property type="entry name" value="EF_hand_dom"/>
</dbReference>
<dbReference type="Pfam" id="PF13833">
    <property type="entry name" value="EF-hand_8"/>
    <property type="match status" value="1"/>
</dbReference>
<dbReference type="Proteomes" id="UP001244341">
    <property type="component" value="Chromosome 3b"/>
</dbReference>
<evidence type="ECO:0000259" key="2">
    <source>
        <dbReference type="PROSITE" id="PS50222"/>
    </source>
</evidence>
<dbReference type="PROSITE" id="PS00018">
    <property type="entry name" value="EF_HAND_1"/>
    <property type="match status" value="2"/>
</dbReference>
<keyword evidence="4" id="KW-1185">Reference proteome</keyword>
<sequence>MDKDKGGTLTAEEVYELLQLLGMKNVPLDDVRQMISETDKDRSGSVNFEEFLQARTHISSGMQTAGMAAA</sequence>
<accession>A0ABY8TR87</accession>
<keyword evidence="1" id="KW-0106">Calcium</keyword>
<feature type="domain" description="EF-hand" evidence="2">
    <location>
        <begin position="26"/>
        <end position="61"/>
    </location>
</feature>
<dbReference type="InterPro" id="IPR011992">
    <property type="entry name" value="EF-hand-dom_pair"/>
</dbReference>
<dbReference type="CDD" id="cd00051">
    <property type="entry name" value="EFh"/>
    <property type="match status" value="1"/>
</dbReference>
<dbReference type="SUPFAM" id="SSF47473">
    <property type="entry name" value="EF-hand"/>
    <property type="match status" value="1"/>
</dbReference>
<evidence type="ECO:0000313" key="4">
    <source>
        <dbReference type="Proteomes" id="UP001244341"/>
    </source>
</evidence>
<evidence type="ECO:0000256" key="1">
    <source>
        <dbReference type="ARBA" id="ARBA00022837"/>
    </source>
</evidence>
<organism evidence="3 4">
    <name type="scientific">Tetradesmus obliquus</name>
    <name type="common">Green alga</name>
    <name type="synonym">Acutodesmus obliquus</name>
    <dbReference type="NCBI Taxonomy" id="3088"/>
    <lineage>
        <taxon>Eukaryota</taxon>
        <taxon>Viridiplantae</taxon>
        <taxon>Chlorophyta</taxon>
        <taxon>core chlorophytes</taxon>
        <taxon>Chlorophyceae</taxon>
        <taxon>CS clade</taxon>
        <taxon>Sphaeropleales</taxon>
        <taxon>Scenedesmaceae</taxon>
        <taxon>Tetradesmus</taxon>
    </lineage>
</organism>